<gene>
    <name evidence="2" type="ORF">M9458_051173</name>
</gene>
<comment type="caution">
    <text evidence="2">The sequence shown here is derived from an EMBL/GenBank/DDBJ whole genome shotgun (WGS) entry which is preliminary data.</text>
</comment>
<dbReference type="Proteomes" id="UP001529510">
    <property type="component" value="Unassembled WGS sequence"/>
</dbReference>
<keyword evidence="3" id="KW-1185">Reference proteome</keyword>
<sequence length="102" mass="10786">MLRLALRLGALMNTPAALECVVSLFFCRDILKKNGSAVDAAIAALLCVSVVNPHSMGIGGGVVFTIYNASTGTWALGDSHQRLTQHSHHGYSSCVSWEGAKI</sequence>
<dbReference type="EMBL" id="JAMKFB020000090">
    <property type="protein sequence ID" value="KAL0153559.1"/>
    <property type="molecule type" value="Genomic_DNA"/>
</dbReference>
<name>A0ABD0MU67_CIRMR</name>
<dbReference type="AlphaFoldDB" id="A0ABD0MU67"/>
<keyword evidence="1" id="KW-0732">Signal</keyword>
<reference evidence="2 3" key="1">
    <citation type="submission" date="2024-05" db="EMBL/GenBank/DDBJ databases">
        <title>Genome sequencing and assembly of Indian major carp, Cirrhinus mrigala (Hamilton, 1822).</title>
        <authorList>
            <person name="Mohindra V."/>
            <person name="Chowdhury L.M."/>
            <person name="Lal K."/>
            <person name="Jena J.K."/>
        </authorList>
    </citation>
    <scope>NUCLEOTIDE SEQUENCE [LARGE SCALE GENOMIC DNA]</scope>
    <source>
        <strain evidence="2">CM1030</strain>
        <tissue evidence="2">Blood</tissue>
    </source>
</reference>
<dbReference type="InterPro" id="IPR000101">
    <property type="entry name" value="GGT_peptidase"/>
</dbReference>
<dbReference type="PANTHER" id="PTHR11686">
    <property type="entry name" value="GAMMA GLUTAMYL TRANSPEPTIDASE"/>
    <property type="match status" value="1"/>
</dbReference>
<dbReference type="Pfam" id="PF01019">
    <property type="entry name" value="G_glu_transpept"/>
    <property type="match status" value="1"/>
</dbReference>
<organism evidence="2 3">
    <name type="scientific">Cirrhinus mrigala</name>
    <name type="common">Mrigala</name>
    <dbReference type="NCBI Taxonomy" id="683832"/>
    <lineage>
        <taxon>Eukaryota</taxon>
        <taxon>Metazoa</taxon>
        <taxon>Chordata</taxon>
        <taxon>Craniata</taxon>
        <taxon>Vertebrata</taxon>
        <taxon>Euteleostomi</taxon>
        <taxon>Actinopterygii</taxon>
        <taxon>Neopterygii</taxon>
        <taxon>Teleostei</taxon>
        <taxon>Ostariophysi</taxon>
        <taxon>Cypriniformes</taxon>
        <taxon>Cyprinidae</taxon>
        <taxon>Labeoninae</taxon>
        <taxon>Labeonini</taxon>
        <taxon>Cirrhinus</taxon>
    </lineage>
</organism>
<evidence type="ECO:0000313" key="2">
    <source>
        <dbReference type="EMBL" id="KAL0153559.1"/>
    </source>
</evidence>
<evidence type="ECO:0000256" key="1">
    <source>
        <dbReference type="SAM" id="SignalP"/>
    </source>
</evidence>
<feature type="chain" id="PRO_5044829623" evidence="1">
    <location>
        <begin position="21"/>
        <end position="102"/>
    </location>
</feature>
<feature type="signal peptide" evidence="1">
    <location>
        <begin position="1"/>
        <end position="20"/>
    </location>
</feature>
<dbReference type="PANTHER" id="PTHR11686:SF19">
    <property type="entry name" value="GLUTATHIONE HYDROLASE 5 PROENZYME"/>
    <property type="match status" value="1"/>
</dbReference>
<accession>A0ABD0MU67</accession>
<evidence type="ECO:0000313" key="3">
    <source>
        <dbReference type="Proteomes" id="UP001529510"/>
    </source>
</evidence>
<dbReference type="SUPFAM" id="SSF56235">
    <property type="entry name" value="N-terminal nucleophile aminohydrolases (Ntn hydrolases)"/>
    <property type="match status" value="1"/>
</dbReference>
<protein>
    <submittedName>
        <fullName evidence="2">Uncharacterized protein</fullName>
    </submittedName>
</protein>
<dbReference type="InterPro" id="IPR029055">
    <property type="entry name" value="Ntn_hydrolases_N"/>
</dbReference>
<proteinExistence type="predicted"/>